<dbReference type="CDD" id="cd03801">
    <property type="entry name" value="GT4_PimA-like"/>
    <property type="match status" value="1"/>
</dbReference>
<dbReference type="STRING" id="263852.SAMN02745116_00249"/>
<dbReference type="SUPFAM" id="SSF53756">
    <property type="entry name" value="UDP-Glycosyltransferase/glycogen phosphorylase"/>
    <property type="match status" value="1"/>
</dbReference>
<dbReference type="EMBL" id="FUXI01000002">
    <property type="protein sequence ID" value="SJZ41694.1"/>
    <property type="molecule type" value="Genomic_DNA"/>
</dbReference>
<dbReference type="InterPro" id="IPR050194">
    <property type="entry name" value="Glycosyltransferase_grp1"/>
</dbReference>
<dbReference type="RefSeq" id="WP_078806222.1">
    <property type="nucleotide sequence ID" value="NZ_FUXI01000002.1"/>
</dbReference>
<name>A0A1T4KH15_9ENTE</name>
<dbReference type="GO" id="GO:0016757">
    <property type="term" value="F:glycosyltransferase activity"/>
    <property type="evidence" value="ECO:0007669"/>
    <property type="project" value="InterPro"/>
</dbReference>
<dbReference type="AlphaFoldDB" id="A0A1T4KH15"/>
<protein>
    <submittedName>
        <fullName evidence="3">1,2-diacylglycerol-3-alpha-glucose alpha-1,2-glucosyltransferase</fullName>
    </submittedName>
</protein>
<dbReference type="InterPro" id="IPR028098">
    <property type="entry name" value="Glyco_trans_4-like_N"/>
</dbReference>
<evidence type="ECO:0000259" key="2">
    <source>
        <dbReference type="Pfam" id="PF13439"/>
    </source>
</evidence>
<evidence type="ECO:0000313" key="4">
    <source>
        <dbReference type="Proteomes" id="UP000190328"/>
    </source>
</evidence>
<gene>
    <name evidence="3" type="ORF">SAMN02745116_00249</name>
</gene>
<dbReference type="Pfam" id="PF13439">
    <property type="entry name" value="Glyco_transf_4"/>
    <property type="match status" value="1"/>
</dbReference>
<dbReference type="PANTHER" id="PTHR45947:SF3">
    <property type="entry name" value="SULFOQUINOVOSYL TRANSFERASE SQD2"/>
    <property type="match status" value="1"/>
</dbReference>
<keyword evidence="3" id="KW-0808">Transferase</keyword>
<dbReference type="OrthoDB" id="9802525at2"/>
<keyword evidence="4" id="KW-1185">Reference proteome</keyword>
<accession>A0A1T4KH15</accession>
<proteinExistence type="predicted"/>
<dbReference type="PANTHER" id="PTHR45947">
    <property type="entry name" value="SULFOQUINOVOSYL TRANSFERASE SQD2"/>
    <property type="match status" value="1"/>
</dbReference>
<dbReference type="Proteomes" id="UP000190328">
    <property type="component" value="Unassembled WGS sequence"/>
</dbReference>
<evidence type="ECO:0000259" key="1">
    <source>
        <dbReference type="Pfam" id="PF00534"/>
    </source>
</evidence>
<feature type="domain" description="Glycosyltransferase subfamily 4-like N-terminal" evidence="2">
    <location>
        <begin position="39"/>
        <end position="139"/>
    </location>
</feature>
<dbReference type="Pfam" id="PF00534">
    <property type="entry name" value="Glycos_transf_1"/>
    <property type="match status" value="1"/>
</dbReference>
<sequence>MKVLLYFEGRNWLTKSGLSRAHDNQKRALEMANIEVTTDIRQKDYDILLINTYGTGTQKLITRARKANKKVVIFVHSTEEDFRETFTGSNLAAPLYKKYLIKLYAQADLLIAPTQHAKEILHGYGLRVPITILSNGVNLPQYQPNSLKEEAFRQIFSIKRNEKVIISVGFYFDRKGVHDFIEIAKQMPQYRFIWIGKQANIYTPKHIKKMVKNSPSNVEFPGYIKGDILEGAFSGADCFFFPSYEETEGIVVLEALASRQKILVRDIPAYHKWLTDEKNCLKGKNNADFQKKIEYLVNHPCKEMKEAAYQVARERSIPAISESFAAVFKNLLRG</sequence>
<dbReference type="Gene3D" id="3.40.50.2000">
    <property type="entry name" value="Glycogen Phosphorylase B"/>
    <property type="match status" value="2"/>
</dbReference>
<dbReference type="InterPro" id="IPR001296">
    <property type="entry name" value="Glyco_trans_1"/>
</dbReference>
<organism evidence="3 4">
    <name type="scientific">Pilibacter termitis</name>
    <dbReference type="NCBI Taxonomy" id="263852"/>
    <lineage>
        <taxon>Bacteria</taxon>
        <taxon>Bacillati</taxon>
        <taxon>Bacillota</taxon>
        <taxon>Bacilli</taxon>
        <taxon>Lactobacillales</taxon>
        <taxon>Enterococcaceae</taxon>
        <taxon>Pilibacter</taxon>
    </lineage>
</organism>
<evidence type="ECO:0000313" key="3">
    <source>
        <dbReference type="EMBL" id="SJZ41694.1"/>
    </source>
</evidence>
<feature type="domain" description="Glycosyl transferase family 1" evidence="1">
    <location>
        <begin position="150"/>
        <end position="310"/>
    </location>
</feature>
<reference evidence="3 4" key="1">
    <citation type="submission" date="2017-02" db="EMBL/GenBank/DDBJ databases">
        <authorList>
            <person name="Peterson S.W."/>
        </authorList>
    </citation>
    <scope>NUCLEOTIDE SEQUENCE [LARGE SCALE GENOMIC DNA]</scope>
    <source>
        <strain evidence="3 4">ATCC BAA-1030</strain>
    </source>
</reference>